<dbReference type="InParanoid" id="A0A0N1PG66"/>
<gene>
    <name evidence="2" type="ORF">RR48_01775</name>
</gene>
<feature type="region of interest" description="Disordered" evidence="1">
    <location>
        <begin position="125"/>
        <end position="159"/>
    </location>
</feature>
<name>A0A0N1PG66_PAPMA</name>
<dbReference type="EMBL" id="KQ460880">
    <property type="protein sequence ID" value="KPJ11527.1"/>
    <property type="molecule type" value="Genomic_DNA"/>
</dbReference>
<accession>A0A0N1PG66</accession>
<reference evidence="2 3" key="1">
    <citation type="journal article" date="2015" name="Nat. Commun.">
        <title>Outbred genome sequencing and CRISPR/Cas9 gene editing in butterflies.</title>
        <authorList>
            <person name="Li X."/>
            <person name="Fan D."/>
            <person name="Zhang W."/>
            <person name="Liu G."/>
            <person name="Zhang L."/>
            <person name="Zhao L."/>
            <person name="Fang X."/>
            <person name="Chen L."/>
            <person name="Dong Y."/>
            <person name="Chen Y."/>
            <person name="Ding Y."/>
            <person name="Zhao R."/>
            <person name="Feng M."/>
            <person name="Zhu Y."/>
            <person name="Feng Y."/>
            <person name="Jiang X."/>
            <person name="Zhu D."/>
            <person name="Xiang H."/>
            <person name="Feng X."/>
            <person name="Li S."/>
            <person name="Wang J."/>
            <person name="Zhang G."/>
            <person name="Kronforst M.R."/>
            <person name="Wang W."/>
        </authorList>
    </citation>
    <scope>NUCLEOTIDE SEQUENCE [LARGE SCALE GENOMIC DNA]</scope>
    <source>
        <strain evidence="2">Ya'a_city_454_Pm</strain>
        <tissue evidence="2">Whole body</tissue>
    </source>
</reference>
<dbReference type="Proteomes" id="UP000053240">
    <property type="component" value="Unassembled WGS sequence"/>
</dbReference>
<evidence type="ECO:0000313" key="2">
    <source>
        <dbReference type="EMBL" id="KPJ11527.1"/>
    </source>
</evidence>
<proteinExistence type="predicted"/>
<feature type="compositionally biased region" description="Basic residues" evidence="1">
    <location>
        <begin position="126"/>
        <end position="145"/>
    </location>
</feature>
<keyword evidence="3" id="KW-1185">Reference proteome</keyword>
<organism evidence="2 3">
    <name type="scientific">Papilio machaon</name>
    <name type="common">Old World swallowtail butterfly</name>
    <dbReference type="NCBI Taxonomy" id="76193"/>
    <lineage>
        <taxon>Eukaryota</taxon>
        <taxon>Metazoa</taxon>
        <taxon>Ecdysozoa</taxon>
        <taxon>Arthropoda</taxon>
        <taxon>Hexapoda</taxon>
        <taxon>Insecta</taxon>
        <taxon>Pterygota</taxon>
        <taxon>Neoptera</taxon>
        <taxon>Endopterygota</taxon>
        <taxon>Lepidoptera</taxon>
        <taxon>Glossata</taxon>
        <taxon>Ditrysia</taxon>
        <taxon>Papilionoidea</taxon>
        <taxon>Papilionidae</taxon>
        <taxon>Papilioninae</taxon>
        <taxon>Papilio</taxon>
    </lineage>
</organism>
<evidence type="ECO:0000313" key="3">
    <source>
        <dbReference type="Proteomes" id="UP000053240"/>
    </source>
</evidence>
<feature type="region of interest" description="Disordered" evidence="1">
    <location>
        <begin position="67"/>
        <end position="100"/>
    </location>
</feature>
<evidence type="ECO:0000256" key="1">
    <source>
        <dbReference type="SAM" id="MobiDB-lite"/>
    </source>
</evidence>
<dbReference type="AlphaFoldDB" id="A0A0N1PG66"/>
<sequence length="205" mass="23605">MLRAQRLLDLLLEAARRRLHRAPQPVQHPLERELLHRERGDVAGPLSECRPRLHHTRPRRTAARFWRSGRETDPRRASAQAGASAATRAPPRDRRLPRHRLRNVRQCGLARDRYLPLPRCDTRALRSSHVRRTSHADHTHRHRGGRSPTSPVADSLPERAKRSIDMLQRGTERDERTSHTKAYRRASHTKIPADARFRLSAIGGA</sequence>
<feature type="compositionally biased region" description="Low complexity" evidence="1">
    <location>
        <begin position="77"/>
        <end position="89"/>
    </location>
</feature>
<protein>
    <submittedName>
        <fullName evidence="2">Uncharacterized protein</fullName>
    </submittedName>
</protein>